<dbReference type="InterPro" id="IPR027094">
    <property type="entry name" value="Mitofusin_fam"/>
</dbReference>
<keyword evidence="4" id="KW-0342">GTP-binding</keyword>
<dbReference type="AlphaFoldDB" id="A0A377J2Y1"/>
<keyword evidence="2" id="KW-0547">Nucleotide-binding</keyword>
<dbReference type="GO" id="GO:0005525">
    <property type="term" value="F:GTP binding"/>
    <property type="evidence" value="ECO:0007669"/>
    <property type="project" value="UniProtKB-KW"/>
</dbReference>
<evidence type="ECO:0000256" key="2">
    <source>
        <dbReference type="ARBA" id="ARBA00022741"/>
    </source>
</evidence>
<dbReference type="GO" id="GO:0003924">
    <property type="term" value="F:GTPase activity"/>
    <property type="evidence" value="ECO:0007669"/>
    <property type="project" value="InterPro"/>
</dbReference>
<keyword evidence="3" id="KW-0378">Hydrolase</keyword>
<dbReference type="CDD" id="cd09912">
    <property type="entry name" value="DLP_2"/>
    <property type="match status" value="1"/>
</dbReference>
<dbReference type="PANTHER" id="PTHR10465">
    <property type="entry name" value="TRANSMEMBRANE GTPASE FZO1"/>
    <property type="match status" value="1"/>
</dbReference>
<sequence>MHTTTQPQSAPQSYADLSCARQELLQAFWQDILSSSSTHGTPATLEALLEYAYKLANVVGQIPPQAMAIVLSIDSSNFARYKQTQTFTHIMQALDAMLCASNLTSDSLVAMQALQCAILAYESPKRIQESLELMRHIIATGLCDIQRAKRLFTMLEICFSQDKKIAPSPESTSRNISTKVLEDEFSSIASALESAIPHTKPALDTAMAKLQNKGFSIGVAGVLSAGKSSFLNALLGKSVLGTSTIPETAALTILHYGQNERAEVEFFTPQELAQHKSSDTLTNEQKALLEMGQKAIACEELAHYTSANHKSGFYSLVKQVKLALPLAFLQNNVEIVDTPGLDDPVRIREELTKSYIQQCDMLIYVMNASCAATQKDMDFILESLIGGHLARILVVLTRADLLSGKELESSLNYTRQSLQQELQKARYDGDIQALLDSIDFIPVSSLFALGYKTDDKDIIAKAQAQGFTLEQTGLPKVQAYLESMLFGDNAPKQRDLLYSAYRGLLLELDTARQNIELQQRIMQANSEDRHKIAQELRDKNDELKESMHKAHKQLETLASDFMQYLHELLSLINAHLNAHIQRLFTQLYDDAIYEYAKNAKPSKERVESIINQSLQDSYHDLMREYKYKVAKKLRTLNELTLSTNASLPLDTPLAMPIITHPDNSAAITTLASTLALAVLELNNAHNKNSQEKLRASLQELLRTQLGDFTHLLTQENTRIQGLLEQSLAAYTKAQEDALQEMIAHNLSILESTLAKQSSPSDIQALESTFATIQSLHNEVQMILKALR</sequence>
<dbReference type="Pfam" id="PF00350">
    <property type="entry name" value="Dynamin_N"/>
    <property type="match status" value="1"/>
</dbReference>
<keyword evidence="6" id="KW-0175">Coiled coil</keyword>
<dbReference type="SUPFAM" id="SSF52540">
    <property type="entry name" value="P-loop containing nucleoside triphosphate hydrolases"/>
    <property type="match status" value="1"/>
</dbReference>
<dbReference type="Proteomes" id="UP000254841">
    <property type="component" value="Unassembled WGS sequence"/>
</dbReference>
<comment type="subcellular location">
    <subcellularLocation>
        <location evidence="1">Membrane</location>
    </subcellularLocation>
</comment>
<reference evidence="8 9" key="1">
    <citation type="submission" date="2018-06" db="EMBL/GenBank/DDBJ databases">
        <authorList>
            <consortium name="Pathogen Informatics"/>
            <person name="Doyle S."/>
        </authorList>
    </citation>
    <scope>NUCLEOTIDE SEQUENCE [LARGE SCALE GENOMIC DNA]</scope>
    <source>
        <strain evidence="8 9">NCTC12410</strain>
    </source>
</reference>
<dbReference type="EMBL" id="UGHV01000001">
    <property type="protein sequence ID" value="STO96810.1"/>
    <property type="molecule type" value="Genomic_DNA"/>
</dbReference>
<feature type="coiled-coil region" evidence="6">
    <location>
        <begin position="533"/>
        <end position="560"/>
    </location>
</feature>
<keyword evidence="5" id="KW-0472">Membrane</keyword>
<organism evidence="8 9">
    <name type="scientific">Helicobacter canis</name>
    <dbReference type="NCBI Taxonomy" id="29419"/>
    <lineage>
        <taxon>Bacteria</taxon>
        <taxon>Pseudomonadati</taxon>
        <taxon>Campylobacterota</taxon>
        <taxon>Epsilonproteobacteria</taxon>
        <taxon>Campylobacterales</taxon>
        <taxon>Helicobacteraceae</taxon>
        <taxon>Helicobacter</taxon>
    </lineage>
</organism>
<dbReference type="PANTHER" id="PTHR10465:SF0">
    <property type="entry name" value="SARCALUMENIN"/>
    <property type="match status" value="1"/>
</dbReference>
<feature type="domain" description="Dynamin N-terminal" evidence="7">
    <location>
        <begin position="217"/>
        <end position="398"/>
    </location>
</feature>
<gene>
    <name evidence="8" type="ORF">NCTC12410_00627</name>
</gene>
<evidence type="ECO:0000256" key="5">
    <source>
        <dbReference type="ARBA" id="ARBA00023136"/>
    </source>
</evidence>
<dbReference type="Gene3D" id="3.40.50.300">
    <property type="entry name" value="P-loop containing nucleotide triphosphate hydrolases"/>
    <property type="match status" value="1"/>
</dbReference>
<dbReference type="InterPro" id="IPR027417">
    <property type="entry name" value="P-loop_NTPase"/>
</dbReference>
<dbReference type="RefSeq" id="WP_147278755.1">
    <property type="nucleotide sequence ID" value="NZ_UGHV01000001.1"/>
</dbReference>
<dbReference type="GO" id="GO:0016020">
    <property type="term" value="C:membrane"/>
    <property type="evidence" value="ECO:0007669"/>
    <property type="project" value="UniProtKB-SubCell"/>
</dbReference>
<evidence type="ECO:0000256" key="3">
    <source>
        <dbReference type="ARBA" id="ARBA00022801"/>
    </source>
</evidence>
<accession>A0A377J2Y1</accession>
<evidence type="ECO:0000256" key="6">
    <source>
        <dbReference type="SAM" id="Coils"/>
    </source>
</evidence>
<proteinExistence type="predicted"/>
<dbReference type="InterPro" id="IPR045063">
    <property type="entry name" value="Dynamin_N"/>
</dbReference>
<evidence type="ECO:0000256" key="1">
    <source>
        <dbReference type="ARBA" id="ARBA00004370"/>
    </source>
</evidence>
<name>A0A377J2Y1_9HELI</name>
<protein>
    <submittedName>
        <fullName evidence="8">Putative ATP/GTP binding protein</fullName>
    </submittedName>
</protein>
<evidence type="ECO:0000259" key="7">
    <source>
        <dbReference type="Pfam" id="PF00350"/>
    </source>
</evidence>
<evidence type="ECO:0000313" key="8">
    <source>
        <dbReference type="EMBL" id="STO96810.1"/>
    </source>
</evidence>
<dbReference type="OrthoDB" id="1100581at2"/>
<evidence type="ECO:0000256" key="4">
    <source>
        <dbReference type="ARBA" id="ARBA00023134"/>
    </source>
</evidence>
<evidence type="ECO:0000313" key="9">
    <source>
        <dbReference type="Proteomes" id="UP000254841"/>
    </source>
</evidence>